<dbReference type="InterPro" id="IPR001667">
    <property type="entry name" value="DDH_dom"/>
</dbReference>
<dbReference type="Pfam" id="PF02272">
    <property type="entry name" value="DHHA1"/>
    <property type="match status" value="1"/>
</dbReference>
<dbReference type="OrthoDB" id="36101at2157"/>
<feature type="domain" description="DHH-CID" evidence="3">
    <location>
        <begin position="200"/>
        <end position="268"/>
    </location>
</feature>
<name>A0A126QZQ0_METOL</name>
<evidence type="ECO:0000313" key="6">
    <source>
        <dbReference type="Proteomes" id="UP000066376"/>
    </source>
</evidence>
<gene>
    <name evidence="5" type="ORF">SAMN02910297_01810</name>
    <name evidence="4" type="ORF">YLM1_1033</name>
</gene>
<evidence type="ECO:0000313" key="7">
    <source>
        <dbReference type="Proteomes" id="UP000183442"/>
    </source>
</evidence>
<dbReference type="InterPro" id="IPR051673">
    <property type="entry name" value="SSDNA_exonuclease_RecJ"/>
</dbReference>
<accession>A0A126QZQ0</accession>
<evidence type="ECO:0000259" key="1">
    <source>
        <dbReference type="Pfam" id="PF01368"/>
    </source>
</evidence>
<dbReference type="GO" id="GO:0003676">
    <property type="term" value="F:nucleic acid binding"/>
    <property type="evidence" value="ECO:0007669"/>
    <property type="project" value="InterPro"/>
</dbReference>
<evidence type="ECO:0000313" key="4">
    <source>
        <dbReference type="EMBL" id="AMK15590.1"/>
    </source>
</evidence>
<reference evidence="5" key="4">
    <citation type="submission" date="2016-10" db="EMBL/GenBank/DDBJ databases">
        <authorList>
            <person name="de Groot N.N."/>
        </authorList>
    </citation>
    <scope>NUCLEOTIDE SEQUENCE [LARGE SCALE GENOMIC DNA]</scope>
    <source>
        <strain evidence="5">DSM 16632</strain>
    </source>
</reference>
<keyword evidence="4" id="KW-0378">Hydrolase</keyword>
<reference evidence="6" key="2">
    <citation type="submission" date="2016-02" db="EMBL/GenBank/DDBJ databases">
        <title>The draft genome sequence of the rumen methanogen Methanobrevibacter olleyae YLM1.</title>
        <authorList>
            <consortium name="New Zealand Agricultural Greenhouse Gas Research Centre/Pastoral Greenhouse Gas Research Consortium"/>
            <person name="Kelly W.J."/>
            <person name="Li D."/>
            <person name="Lambie S.C."/>
            <person name="Attwood G.T."/>
            <person name="Altermann E."/>
            <person name="Leahy S.C."/>
        </authorList>
    </citation>
    <scope>NUCLEOTIDE SEQUENCE [LARGE SCALE GENOMIC DNA]</scope>
    <source>
        <strain evidence="6">YLM1</strain>
    </source>
</reference>
<dbReference type="STRING" id="294671.YLM1_1033"/>
<sequence length="478" mass="53546">MRETLPPEMKKRYEQAKELLENSDNIKIYSHTDCDGISSGAILTSILERLGKRLWKNYEIEIVNLDVLEDLPIEHELTIFSDLGSGQPVDKNANKDSKIIILDHHPPLRDIDYCEKVDYTYLEINPIFYGIDGSQEICGGGLSYLLAKEFGFKDLSWIGVLAAIGDMQNSKTGKLEGLNNAILKDAKEEGLVSSKTDLSLYGKQTRPLFAALSYFSDVKLPITNNQNETIALIKKLKIPLRNTNDEATTLSDLNDNQKKLLISELIKMISLEIPPKYSIYVPKLVIADSYEFLKEDNRTFLRDASEFSTAMNACVRNDRSDVALKILGGNRVDALDELEIISKTHRAYLAKNIQSIGESKSIIEMDNLQYFDGTGIRSNVVGTIAGMILSYGDWRKPIIAFTQISEENEDLKISLRCSRLLAYDGIHFGEIIREVAQSLGGNGGGHNVACGAYIPKDKKDEFLNLMNEKLKGKLAIEY</sequence>
<reference evidence="7" key="3">
    <citation type="submission" date="2016-10" db="EMBL/GenBank/DDBJ databases">
        <authorList>
            <person name="Varghese N."/>
        </authorList>
    </citation>
    <scope>NUCLEOTIDE SEQUENCE [LARGE SCALE GENOMIC DNA]</scope>
    <source>
        <strain evidence="7">DSM 16632</strain>
    </source>
</reference>
<reference evidence="4 6" key="1">
    <citation type="journal article" date="2016" name="Genome Announc.">
        <title>Draft Genome Sequence of the Rumen Methanogen Methanobrevibacter olleyae YLM1.</title>
        <authorList>
            <person name="Kelly W.J."/>
            <person name="Li D."/>
            <person name="Lambie S.C."/>
            <person name="Cox F."/>
            <person name="Attwood G.T."/>
            <person name="Altermann E."/>
            <person name="Leahy S.C."/>
        </authorList>
    </citation>
    <scope>NUCLEOTIDE SEQUENCE [LARGE SCALE GENOMIC DNA]</scope>
    <source>
        <strain evidence="4 6">YLM1</strain>
    </source>
</reference>
<dbReference type="Proteomes" id="UP000066376">
    <property type="component" value="Chromosome"/>
</dbReference>
<keyword evidence="4" id="KW-0269">Exonuclease</keyword>
<dbReference type="Proteomes" id="UP000183442">
    <property type="component" value="Unassembled WGS sequence"/>
</dbReference>
<dbReference type="InterPro" id="IPR003156">
    <property type="entry name" value="DHHA1_dom"/>
</dbReference>
<dbReference type="RefSeq" id="WP_067146955.1">
    <property type="nucleotide sequence ID" value="NZ_CP014265.1"/>
</dbReference>
<dbReference type="NCBIfam" id="NF040701">
    <property type="entry name" value="RecJ_Meth"/>
    <property type="match status" value="1"/>
</dbReference>
<dbReference type="InterPro" id="IPR038763">
    <property type="entry name" value="DHH_sf"/>
</dbReference>
<dbReference type="InterPro" id="IPR053584">
    <property type="entry name" value="RecJ_exonuclease"/>
</dbReference>
<dbReference type="PANTHER" id="PTHR30255">
    <property type="entry name" value="SINGLE-STRANDED-DNA-SPECIFIC EXONUCLEASE RECJ"/>
    <property type="match status" value="1"/>
</dbReference>
<dbReference type="PATRIC" id="fig|294671.3.peg.1082"/>
<dbReference type="AlphaFoldDB" id="A0A126QZQ0"/>
<protein>
    <submittedName>
        <fullName evidence="5">RecJ-like exonuclease</fullName>
    </submittedName>
    <submittedName>
        <fullName evidence="4">Single-stranded DNA exonuclease RecJ related protein</fullName>
    </submittedName>
</protein>
<feature type="domain" description="DHHA1" evidence="2">
    <location>
        <begin position="373"/>
        <end position="471"/>
    </location>
</feature>
<evidence type="ECO:0000259" key="2">
    <source>
        <dbReference type="Pfam" id="PF02272"/>
    </source>
</evidence>
<dbReference type="PANTHER" id="PTHR30255:SF3">
    <property type="entry name" value="SINGLE-STRANDED-DNA-SPECIFIC EXONUCLEASE RECJ"/>
    <property type="match status" value="1"/>
</dbReference>
<keyword evidence="4" id="KW-0540">Nuclease</keyword>
<proteinExistence type="predicted"/>
<keyword evidence="6" id="KW-1185">Reference proteome</keyword>
<feature type="domain" description="DDH" evidence="1">
    <location>
        <begin position="26"/>
        <end position="110"/>
    </location>
</feature>
<evidence type="ECO:0000313" key="5">
    <source>
        <dbReference type="EMBL" id="SFL81102.1"/>
    </source>
</evidence>
<dbReference type="GeneID" id="28489333"/>
<evidence type="ECO:0000259" key="3">
    <source>
        <dbReference type="Pfam" id="PF21763"/>
    </source>
</evidence>
<dbReference type="SUPFAM" id="SSF64182">
    <property type="entry name" value="DHH phosphoesterases"/>
    <property type="match status" value="1"/>
</dbReference>
<dbReference type="GO" id="GO:0004527">
    <property type="term" value="F:exonuclease activity"/>
    <property type="evidence" value="ECO:0007669"/>
    <property type="project" value="UniProtKB-KW"/>
</dbReference>
<dbReference type="InterPro" id="IPR048515">
    <property type="entry name" value="DHH_CID"/>
</dbReference>
<dbReference type="KEGG" id="mol:YLM1_1033"/>
<organism evidence="4 6">
    <name type="scientific">Methanobrevibacter olleyae</name>
    <dbReference type="NCBI Taxonomy" id="294671"/>
    <lineage>
        <taxon>Archaea</taxon>
        <taxon>Methanobacteriati</taxon>
        <taxon>Methanobacteriota</taxon>
        <taxon>Methanomada group</taxon>
        <taxon>Methanobacteria</taxon>
        <taxon>Methanobacteriales</taxon>
        <taxon>Methanobacteriaceae</taxon>
        <taxon>Methanobrevibacter</taxon>
    </lineage>
</organism>
<dbReference type="Pfam" id="PF21763">
    <property type="entry name" value="DHH_CID"/>
    <property type="match status" value="1"/>
</dbReference>
<dbReference type="EMBL" id="CP014265">
    <property type="protein sequence ID" value="AMK15590.1"/>
    <property type="molecule type" value="Genomic_DNA"/>
</dbReference>
<dbReference type="Gene3D" id="3.10.310.30">
    <property type="match status" value="1"/>
</dbReference>
<dbReference type="Pfam" id="PF01368">
    <property type="entry name" value="DHH"/>
    <property type="match status" value="1"/>
</dbReference>
<dbReference type="Gene3D" id="3.90.1640.30">
    <property type="match status" value="1"/>
</dbReference>
<dbReference type="EMBL" id="FOTL01000043">
    <property type="protein sequence ID" value="SFL81102.1"/>
    <property type="molecule type" value="Genomic_DNA"/>
</dbReference>